<dbReference type="InterPro" id="IPR000700">
    <property type="entry name" value="PAS-assoc_C"/>
</dbReference>
<accession>A0ABU5HYJ0</accession>
<dbReference type="InterPro" id="IPR004358">
    <property type="entry name" value="Sig_transdc_His_kin-like_C"/>
</dbReference>
<name>A0ABU5HYJ0_9HYPH</name>
<dbReference type="SUPFAM" id="SSF52172">
    <property type="entry name" value="CheY-like"/>
    <property type="match status" value="1"/>
</dbReference>
<dbReference type="InterPro" id="IPR001789">
    <property type="entry name" value="Sig_transdc_resp-reg_receiver"/>
</dbReference>
<dbReference type="InterPro" id="IPR000014">
    <property type="entry name" value="PAS"/>
</dbReference>
<dbReference type="Pfam" id="PF08447">
    <property type="entry name" value="PAS_3"/>
    <property type="match status" value="1"/>
</dbReference>
<dbReference type="InterPro" id="IPR036890">
    <property type="entry name" value="HATPase_C_sf"/>
</dbReference>
<keyword evidence="10" id="KW-1185">Reference proteome</keyword>
<dbReference type="Pfam" id="PF00512">
    <property type="entry name" value="HisKA"/>
    <property type="match status" value="1"/>
</dbReference>
<dbReference type="InterPro" id="IPR003594">
    <property type="entry name" value="HATPase_dom"/>
</dbReference>
<evidence type="ECO:0000256" key="1">
    <source>
        <dbReference type="ARBA" id="ARBA00000085"/>
    </source>
</evidence>
<comment type="catalytic activity">
    <reaction evidence="1">
        <text>ATP + protein L-histidine = ADP + protein N-phospho-L-histidine.</text>
        <dbReference type="EC" id="2.7.13.3"/>
    </reaction>
</comment>
<dbReference type="CDD" id="cd00130">
    <property type="entry name" value="PAS"/>
    <property type="match status" value="2"/>
</dbReference>
<comment type="caution">
    <text evidence="9">The sequence shown here is derived from an EMBL/GenBank/DDBJ whole genome shotgun (WGS) entry which is preliminary data.</text>
</comment>
<dbReference type="PROSITE" id="PS50110">
    <property type="entry name" value="RESPONSE_REGULATORY"/>
    <property type="match status" value="1"/>
</dbReference>
<dbReference type="Pfam" id="PF08448">
    <property type="entry name" value="PAS_4"/>
    <property type="match status" value="2"/>
</dbReference>
<dbReference type="InterPro" id="IPR005467">
    <property type="entry name" value="His_kinase_dom"/>
</dbReference>
<dbReference type="SUPFAM" id="SSF47384">
    <property type="entry name" value="Homodimeric domain of signal transducing histidine kinase"/>
    <property type="match status" value="1"/>
</dbReference>
<feature type="domain" description="Histidine kinase" evidence="5">
    <location>
        <begin position="438"/>
        <end position="662"/>
    </location>
</feature>
<dbReference type="Gene3D" id="3.30.450.20">
    <property type="entry name" value="PAS domain"/>
    <property type="match status" value="3"/>
</dbReference>
<dbReference type="InterPro" id="IPR035965">
    <property type="entry name" value="PAS-like_dom_sf"/>
</dbReference>
<protein>
    <recommendedName>
        <fullName evidence="2">histidine kinase</fullName>
        <ecNumber evidence="2">2.7.13.3</ecNumber>
    </recommendedName>
</protein>
<dbReference type="Pfam" id="PF00072">
    <property type="entry name" value="Response_reg"/>
    <property type="match status" value="1"/>
</dbReference>
<dbReference type="PANTHER" id="PTHR43065:SF42">
    <property type="entry name" value="TWO-COMPONENT SENSOR PPRA"/>
    <property type="match status" value="1"/>
</dbReference>
<gene>
    <name evidence="9" type="ORF">U0C82_03210</name>
</gene>
<dbReference type="SMART" id="SM00448">
    <property type="entry name" value="REC"/>
    <property type="match status" value="1"/>
</dbReference>
<dbReference type="SMART" id="SM00387">
    <property type="entry name" value="HATPase_c"/>
    <property type="match status" value="1"/>
</dbReference>
<feature type="modified residue" description="4-aspartylphosphate" evidence="4">
    <location>
        <position position="734"/>
    </location>
</feature>
<dbReference type="CDD" id="cd18161">
    <property type="entry name" value="REC_hyHK_blue-like"/>
    <property type="match status" value="1"/>
</dbReference>
<feature type="domain" description="PAS" evidence="7">
    <location>
        <begin position="316"/>
        <end position="352"/>
    </location>
</feature>
<dbReference type="PRINTS" id="PR00344">
    <property type="entry name" value="BCTRLSENSOR"/>
</dbReference>
<evidence type="ECO:0000256" key="2">
    <source>
        <dbReference type="ARBA" id="ARBA00012438"/>
    </source>
</evidence>
<evidence type="ECO:0000256" key="3">
    <source>
        <dbReference type="ARBA" id="ARBA00022553"/>
    </source>
</evidence>
<evidence type="ECO:0000259" key="6">
    <source>
        <dbReference type="PROSITE" id="PS50110"/>
    </source>
</evidence>
<dbReference type="InterPro" id="IPR011006">
    <property type="entry name" value="CheY-like_superfamily"/>
</dbReference>
<dbReference type="SMART" id="SM00388">
    <property type="entry name" value="HisKA"/>
    <property type="match status" value="1"/>
</dbReference>
<dbReference type="NCBIfam" id="TIGR00229">
    <property type="entry name" value="sensory_box"/>
    <property type="match status" value="2"/>
</dbReference>
<dbReference type="PROSITE" id="PS50109">
    <property type="entry name" value="HIS_KIN"/>
    <property type="match status" value="1"/>
</dbReference>
<dbReference type="Gene3D" id="1.10.287.130">
    <property type="match status" value="1"/>
</dbReference>
<evidence type="ECO:0000259" key="7">
    <source>
        <dbReference type="PROSITE" id="PS50112"/>
    </source>
</evidence>
<dbReference type="PROSITE" id="PS50113">
    <property type="entry name" value="PAC"/>
    <property type="match status" value="1"/>
</dbReference>
<dbReference type="InterPro" id="IPR036097">
    <property type="entry name" value="HisK_dim/P_sf"/>
</dbReference>
<dbReference type="PANTHER" id="PTHR43065">
    <property type="entry name" value="SENSOR HISTIDINE KINASE"/>
    <property type="match status" value="1"/>
</dbReference>
<evidence type="ECO:0000313" key="10">
    <source>
        <dbReference type="Proteomes" id="UP001294412"/>
    </source>
</evidence>
<organism evidence="9 10">
    <name type="scientific">Fulvimarina uroteuthidis</name>
    <dbReference type="NCBI Taxonomy" id="3098149"/>
    <lineage>
        <taxon>Bacteria</taxon>
        <taxon>Pseudomonadati</taxon>
        <taxon>Pseudomonadota</taxon>
        <taxon>Alphaproteobacteria</taxon>
        <taxon>Hyphomicrobiales</taxon>
        <taxon>Aurantimonadaceae</taxon>
        <taxon>Fulvimarina</taxon>
    </lineage>
</organism>
<dbReference type="EMBL" id="JAXLPB010000001">
    <property type="protein sequence ID" value="MDY8108157.1"/>
    <property type="molecule type" value="Genomic_DNA"/>
</dbReference>
<evidence type="ECO:0000259" key="5">
    <source>
        <dbReference type="PROSITE" id="PS50109"/>
    </source>
</evidence>
<keyword evidence="3 4" id="KW-0597">Phosphoprotein</keyword>
<dbReference type="CDD" id="cd00082">
    <property type="entry name" value="HisKA"/>
    <property type="match status" value="1"/>
</dbReference>
<dbReference type="InterPro" id="IPR003661">
    <property type="entry name" value="HisK_dim/P_dom"/>
</dbReference>
<dbReference type="PROSITE" id="PS50112">
    <property type="entry name" value="PAS"/>
    <property type="match status" value="1"/>
</dbReference>
<proteinExistence type="predicted"/>
<feature type="domain" description="PAC" evidence="8">
    <location>
        <begin position="225"/>
        <end position="278"/>
    </location>
</feature>
<dbReference type="SUPFAM" id="SSF55874">
    <property type="entry name" value="ATPase domain of HSP90 chaperone/DNA topoisomerase II/histidine kinase"/>
    <property type="match status" value="1"/>
</dbReference>
<evidence type="ECO:0000256" key="4">
    <source>
        <dbReference type="PROSITE-ProRule" id="PRU00169"/>
    </source>
</evidence>
<reference evidence="9 10" key="1">
    <citation type="submission" date="2023-12" db="EMBL/GenBank/DDBJ databases">
        <title>Description of Novel Strain Fulvimarina sp. 2208YS6-2-32 isolated from Uroteuthis (Photololigo) edulis.</title>
        <authorList>
            <person name="Park J.-S."/>
        </authorList>
    </citation>
    <scope>NUCLEOTIDE SEQUENCE [LARGE SCALE GENOMIC DNA]</scope>
    <source>
        <strain evidence="9 10">2208YS6-2-32</strain>
    </source>
</reference>
<sequence>MGRRLRDHDWTATSLGPPETWPESLAILVRVLLSSRQPMFLAWGEDRTLIYNESYAPMLGTREANALGRPFFDVWPEVREEVGALMDRVFANDPVHMDDLELTLHRNGYPEEAHFAFSYTPIPDDDGVVVGLFCACVETTRVVLAERRETEANNRQRLFLQQMPGFVAVLAGPDHRYEYVNDSHIALFGSRDFIGMPIRQASPERVRQGFVERLDSVYATGEPFRGSEIPIQIGKDGSEHFVDLLFQPIRHENGQITGIFIGGYDVTQRVEAQRALKESEMRLLDLNRTLEERVAERTAERDRLWTLSEDMLARADFSGMMTAVSPSWTRVLGWPEAELLKRPYASFMHPDDEAPTLAGLARMGETMRPTRFENRISTRDGQWKPIEWTVAPEEDGVNFIAVGRDLNTVKAQDAELAAVQDALRQSQKMEAVGQLTGGLAHDFNNLLAGISGSLEMMQTRIAQGRVDEIERYMVGAQGAAKRAAALTHRLLAFSRRQTLAPKPTDVNRLVEGMVELIERTVGPQIEVRFVTNAGLSTTLVDAPQLENALLNLCINARDAMPDGGRITIETANTWFDDQVARQQDLPAGEYVSMCVSDTGTGMTSDVIEKAFDPFFTTKPIGVGTGLGLSMIYGFVRQSGGQVRIRSKIDTGSTVCIYLPAHMTAAVDEIEVAKEIPQPSGAGETVLVIDDEPLVRMLIVDVVEDLGYAAIEAADGPQGMKILNSDTKIDLLVTDVGLPNGMNGRQVADAARERRPGLKVLFVTGYAENAVLNQGQLDMGMDVVTKPFDMDALAAKITAMIKTNA</sequence>
<feature type="domain" description="Response regulatory" evidence="6">
    <location>
        <begin position="684"/>
        <end position="800"/>
    </location>
</feature>
<dbReference type="Proteomes" id="UP001294412">
    <property type="component" value="Unassembled WGS sequence"/>
</dbReference>
<dbReference type="SMART" id="SM00091">
    <property type="entry name" value="PAS"/>
    <property type="match status" value="3"/>
</dbReference>
<dbReference type="Pfam" id="PF02518">
    <property type="entry name" value="HATPase_c"/>
    <property type="match status" value="1"/>
</dbReference>
<dbReference type="SUPFAM" id="SSF55785">
    <property type="entry name" value="PYP-like sensor domain (PAS domain)"/>
    <property type="match status" value="3"/>
</dbReference>
<dbReference type="Gene3D" id="3.40.50.2300">
    <property type="match status" value="1"/>
</dbReference>
<dbReference type="InterPro" id="IPR013655">
    <property type="entry name" value="PAS_fold_3"/>
</dbReference>
<dbReference type="EC" id="2.7.13.3" evidence="2"/>
<dbReference type="Gene3D" id="3.30.565.10">
    <property type="entry name" value="Histidine kinase-like ATPase, C-terminal domain"/>
    <property type="match status" value="1"/>
</dbReference>
<dbReference type="InterPro" id="IPR013656">
    <property type="entry name" value="PAS_4"/>
</dbReference>
<evidence type="ECO:0000259" key="8">
    <source>
        <dbReference type="PROSITE" id="PS50113"/>
    </source>
</evidence>
<evidence type="ECO:0000313" key="9">
    <source>
        <dbReference type="EMBL" id="MDY8108157.1"/>
    </source>
</evidence>